<dbReference type="RefSeq" id="WP_171047904.1">
    <property type="nucleotide sequence ID" value="NZ_OCMT01000003.1"/>
</dbReference>
<organism evidence="1 2">
    <name type="scientific">Pedobacter xixiisoli</name>
    <dbReference type="NCBI Taxonomy" id="1476464"/>
    <lineage>
        <taxon>Bacteria</taxon>
        <taxon>Pseudomonadati</taxon>
        <taxon>Bacteroidota</taxon>
        <taxon>Sphingobacteriia</taxon>
        <taxon>Sphingobacteriales</taxon>
        <taxon>Sphingobacteriaceae</taxon>
        <taxon>Pedobacter</taxon>
    </lineage>
</organism>
<dbReference type="AlphaFoldDB" id="A0A286A6V6"/>
<evidence type="ECO:0000313" key="1">
    <source>
        <dbReference type="EMBL" id="SOD17663.1"/>
    </source>
</evidence>
<evidence type="ECO:0000313" key="2">
    <source>
        <dbReference type="Proteomes" id="UP000219281"/>
    </source>
</evidence>
<accession>A0A286A6V6</accession>
<dbReference type="EMBL" id="OCMT01000003">
    <property type="protein sequence ID" value="SOD17663.1"/>
    <property type="molecule type" value="Genomic_DNA"/>
</dbReference>
<dbReference type="Pfam" id="PF13595">
    <property type="entry name" value="DUF4138"/>
    <property type="match status" value="1"/>
</dbReference>
<protein>
    <submittedName>
        <fullName evidence="1">Bacteroides conjugative transposon TraN protein</fullName>
    </submittedName>
</protein>
<name>A0A286A6V6_9SPHI</name>
<sequence length="281" mass="31613">MKKLSKGLLGIVLSINGICLYAQDNGEKKLYELSSYELEICNTKTSNIIFPYAIVSVDRGSQEILAQKASGVENILQLKAAKANFTTSNVSVVTADGKLNTFVVKFAANPTSINLSLQGTGSVSSSSVFIPKEEFNESEVRECSNKLLANRNYVRGRQKEAFGIAFNLRELFIRNNVIYFQFKITNYTNVGYDIDQLRFYIRDQKRAVRTATQELEVLPIFVSKSPEGIPGKTRDMFVFALPKFTIPDQKDLVIQLMEKNGGRHLQMKVSNRELLKAKPFK</sequence>
<dbReference type="Proteomes" id="UP000219281">
    <property type="component" value="Unassembled WGS sequence"/>
</dbReference>
<gene>
    <name evidence="1" type="ORF">SAMN06297358_2625</name>
</gene>
<keyword evidence="2" id="KW-1185">Reference proteome</keyword>
<reference evidence="2" key="1">
    <citation type="submission" date="2017-09" db="EMBL/GenBank/DDBJ databases">
        <authorList>
            <person name="Varghese N."/>
            <person name="Submissions S."/>
        </authorList>
    </citation>
    <scope>NUCLEOTIDE SEQUENCE [LARGE SCALE GENOMIC DNA]</scope>
    <source>
        <strain evidence="2">CGMCC 1.12803</strain>
    </source>
</reference>
<proteinExistence type="predicted"/>
<dbReference type="NCBIfam" id="TIGR03780">
    <property type="entry name" value="Bac_Flav_CT_N"/>
    <property type="match status" value="1"/>
</dbReference>
<dbReference type="InterPro" id="IPR022298">
    <property type="entry name" value="Conjug_transposon_TraN"/>
</dbReference>